<dbReference type="SMART" id="SM00342">
    <property type="entry name" value="HTH_ARAC"/>
    <property type="match status" value="1"/>
</dbReference>
<dbReference type="eggNOG" id="COG4977">
    <property type="taxonomic scope" value="Bacteria"/>
</dbReference>
<dbReference type="AlphaFoldDB" id="D3QBJ0"/>
<dbReference type="CDD" id="cd03137">
    <property type="entry name" value="GATase1_AraC_1"/>
    <property type="match status" value="1"/>
</dbReference>
<organism evidence="4 5">
    <name type="scientific">Stackebrandtia nassauensis (strain DSM 44728 / CIP 108903 / NRRL B-16338 / NBRC 102104 / LLR-40K-21)</name>
    <dbReference type="NCBI Taxonomy" id="446470"/>
    <lineage>
        <taxon>Bacteria</taxon>
        <taxon>Bacillati</taxon>
        <taxon>Actinomycetota</taxon>
        <taxon>Actinomycetes</taxon>
        <taxon>Glycomycetales</taxon>
        <taxon>Glycomycetaceae</taxon>
        <taxon>Stackebrandtia</taxon>
    </lineage>
</organism>
<name>D3QBJ0_STANL</name>
<dbReference type="SUPFAM" id="SSF46689">
    <property type="entry name" value="Homeodomain-like"/>
    <property type="match status" value="2"/>
</dbReference>
<evidence type="ECO:0000259" key="3">
    <source>
        <dbReference type="PROSITE" id="PS01124"/>
    </source>
</evidence>
<evidence type="ECO:0000313" key="4">
    <source>
        <dbReference type="EMBL" id="ADD42872.1"/>
    </source>
</evidence>
<dbReference type="InterPro" id="IPR009057">
    <property type="entry name" value="Homeodomain-like_sf"/>
</dbReference>
<dbReference type="Pfam" id="PF01965">
    <property type="entry name" value="DJ-1_PfpI"/>
    <property type="match status" value="1"/>
</dbReference>
<keyword evidence="2" id="KW-0804">Transcription</keyword>
<dbReference type="PROSITE" id="PS01124">
    <property type="entry name" value="HTH_ARAC_FAMILY_2"/>
    <property type="match status" value="1"/>
</dbReference>
<dbReference type="STRING" id="446470.Snas_3202"/>
<dbReference type="Gene3D" id="3.40.50.880">
    <property type="match status" value="1"/>
</dbReference>
<keyword evidence="5" id="KW-1185">Reference proteome</keyword>
<dbReference type="PANTHER" id="PTHR43130:SF3">
    <property type="entry name" value="HTH-TYPE TRANSCRIPTIONAL REGULATOR RV1931C"/>
    <property type="match status" value="1"/>
</dbReference>
<dbReference type="Proteomes" id="UP000000844">
    <property type="component" value="Chromosome"/>
</dbReference>
<dbReference type="SUPFAM" id="SSF52317">
    <property type="entry name" value="Class I glutamine amidotransferase-like"/>
    <property type="match status" value="1"/>
</dbReference>
<dbReference type="InterPro" id="IPR002818">
    <property type="entry name" value="DJ-1/PfpI"/>
</dbReference>
<dbReference type="InterPro" id="IPR029062">
    <property type="entry name" value="Class_I_gatase-like"/>
</dbReference>
<dbReference type="OrthoDB" id="3194870at2"/>
<gene>
    <name evidence="4" type="ordered locus">Snas_3202</name>
</gene>
<keyword evidence="1" id="KW-0805">Transcription regulation</keyword>
<proteinExistence type="predicted"/>
<evidence type="ECO:0000256" key="1">
    <source>
        <dbReference type="ARBA" id="ARBA00023015"/>
    </source>
</evidence>
<dbReference type="EMBL" id="CP001778">
    <property type="protein sequence ID" value="ADD42872.1"/>
    <property type="molecule type" value="Genomic_DNA"/>
</dbReference>
<feature type="domain" description="HTH araC/xylS-type" evidence="3">
    <location>
        <begin position="227"/>
        <end position="325"/>
    </location>
</feature>
<evidence type="ECO:0000313" key="5">
    <source>
        <dbReference type="Proteomes" id="UP000000844"/>
    </source>
</evidence>
<sequence length="330" mass="35405">MCKDSAMVLSRHLVAVLALEGVIPFELGIPARLFGMARGPDGQRLYDVVTCTLTPGRLATNADFDIVVDEGPEVLARADTVVIPASYHVDLAIGDNGLPEPLAEALASLKPGTRLASICTASFILAAAGLLDGRRATTHWMHAEALARAFPKVDVDADVLFVDEGDVLTSAGVAAGVDLCLHMVRRDHGSKVANAVARRSVVPPWRDGGQSQYIEQPVPSTAAASTAEVRAWAIAHLDERVSIAGLARRARMSVRTFTRRFHDETGAAPGQWLLRQRVEAARVLLETTDLSADRIAARTGLGTSASLRRHFHAQVGVAPMTYRKTFHANQ</sequence>
<dbReference type="GO" id="GO:0043565">
    <property type="term" value="F:sequence-specific DNA binding"/>
    <property type="evidence" value="ECO:0007669"/>
    <property type="project" value="InterPro"/>
</dbReference>
<dbReference type="PANTHER" id="PTHR43130">
    <property type="entry name" value="ARAC-FAMILY TRANSCRIPTIONAL REGULATOR"/>
    <property type="match status" value="1"/>
</dbReference>
<dbReference type="HOGENOM" id="CLU_000445_59_2_11"/>
<evidence type="ECO:0000256" key="2">
    <source>
        <dbReference type="ARBA" id="ARBA00023163"/>
    </source>
</evidence>
<dbReference type="GO" id="GO:0003700">
    <property type="term" value="F:DNA-binding transcription factor activity"/>
    <property type="evidence" value="ECO:0007669"/>
    <property type="project" value="InterPro"/>
</dbReference>
<protein>
    <submittedName>
        <fullName evidence="4">Transcriptional regulator, AraC family</fullName>
    </submittedName>
</protein>
<dbReference type="InterPro" id="IPR018060">
    <property type="entry name" value="HTH_AraC"/>
</dbReference>
<dbReference type="InterPro" id="IPR052158">
    <property type="entry name" value="INH-QAR"/>
</dbReference>
<dbReference type="KEGG" id="sna:Snas_3202"/>
<dbReference type="Gene3D" id="1.10.10.60">
    <property type="entry name" value="Homeodomain-like"/>
    <property type="match status" value="1"/>
</dbReference>
<dbReference type="Pfam" id="PF12833">
    <property type="entry name" value="HTH_18"/>
    <property type="match status" value="1"/>
</dbReference>
<reference evidence="4 5" key="1">
    <citation type="journal article" date="2009" name="Stand. Genomic Sci.">
        <title>Complete genome sequence of Stackebrandtia nassauensis type strain (LLR-40K-21).</title>
        <authorList>
            <person name="Munk C."/>
            <person name="Lapidus A."/>
            <person name="Copeland A."/>
            <person name="Jando M."/>
            <person name="Mayilraj S."/>
            <person name="Glavina Del Rio T."/>
            <person name="Nolan M."/>
            <person name="Chen F."/>
            <person name="Lucas S."/>
            <person name="Tice H."/>
            <person name="Cheng J.F."/>
            <person name="Han C."/>
            <person name="Detter J.C."/>
            <person name="Bruce D."/>
            <person name="Goodwin L."/>
            <person name="Chain P."/>
            <person name="Pitluck S."/>
            <person name="Goker M."/>
            <person name="Ovchinikova G."/>
            <person name="Pati A."/>
            <person name="Ivanova N."/>
            <person name="Mavromatis K."/>
            <person name="Chen A."/>
            <person name="Palaniappan K."/>
            <person name="Land M."/>
            <person name="Hauser L."/>
            <person name="Chang Y.J."/>
            <person name="Jeffries C.D."/>
            <person name="Bristow J."/>
            <person name="Eisen J.A."/>
            <person name="Markowitz V."/>
            <person name="Hugenholtz P."/>
            <person name="Kyrpides N.C."/>
            <person name="Klenk H.P."/>
        </authorList>
    </citation>
    <scope>NUCLEOTIDE SEQUENCE [LARGE SCALE GENOMIC DNA]</scope>
    <source>
        <strain evidence="5">DSM 44728 / CIP 108903 / NRRL B-16338 / NBRC 102104 / LLR-40K-21</strain>
    </source>
</reference>
<accession>D3QBJ0</accession>